<dbReference type="InterPro" id="IPR011990">
    <property type="entry name" value="TPR-like_helical_dom_sf"/>
</dbReference>
<evidence type="ECO:0008006" key="3">
    <source>
        <dbReference type="Google" id="ProtNLM"/>
    </source>
</evidence>
<organism evidence="1 2">
    <name type="scientific">Actinocrispum wychmicini</name>
    <dbReference type="NCBI Taxonomy" id="1213861"/>
    <lineage>
        <taxon>Bacteria</taxon>
        <taxon>Bacillati</taxon>
        <taxon>Actinomycetota</taxon>
        <taxon>Actinomycetes</taxon>
        <taxon>Pseudonocardiales</taxon>
        <taxon>Pseudonocardiaceae</taxon>
        <taxon>Actinocrispum</taxon>
    </lineage>
</organism>
<comment type="caution">
    <text evidence="1">The sequence shown here is derived from an EMBL/GenBank/DDBJ whole genome shotgun (WGS) entry which is preliminary data.</text>
</comment>
<keyword evidence="2" id="KW-1185">Reference proteome</keyword>
<sequence>MSTRWRDLVRRAVDFYRTHGHRTEEGYSIGVFAAVHRMSGRHRESVHCGEEALEIAQEVNHLGHIANAHNALGATLAAATNQTLLAAEARAALARL</sequence>
<name>A0A4R2J7R2_9PSEU</name>
<dbReference type="RefSeq" id="WP_243727330.1">
    <property type="nucleotide sequence ID" value="NZ_SLWS01000009.1"/>
</dbReference>
<dbReference type="AlphaFoldDB" id="A0A4R2J7R2"/>
<dbReference type="EMBL" id="SLWS01000009">
    <property type="protein sequence ID" value="TCO54207.1"/>
    <property type="molecule type" value="Genomic_DNA"/>
</dbReference>
<evidence type="ECO:0000313" key="1">
    <source>
        <dbReference type="EMBL" id="TCO54207.1"/>
    </source>
</evidence>
<dbReference type="Proteomes" id="UP000295680">
    <property type="component" value="Unassembled WGS sequence"/>
</dbReference>
<dbReference type="Gene3D" id="1.25.40.10">
    <property type="entry name" value="Tetratricopeptide repeat domain"/>
    <property type="match status" value="1"/>
</dbReference>
<evidence type="ECO:0000313" key="2">
    <source>
        <dbReference type="Proteomes" id="UP000295680"/>
    </source>
</evidence>
<reference evidence="1 2" key="1">
    <citation type="submission" date="2019-03" db="EMBL/GenBank/DDBJ databases">
        <title>Genomic Encyclopedia of Type Strains, Phase IV (KMG-IV): sequencing the most valuable type-strain genomes for metagenomic binning, comparative biology and taxonomic classification.</title>
        <authorList>
            <person name="Goeker M."/>
        </authorList>
    </citation>
    <scope>NUCLEOTIDE SEQUENCE [LARGE SCALE GENOMIC DNA]</scope>
    <source>
        <strain evidence="1 2">DSM 45934</strain>
    </source>
</reference>
<protein>
    <recommendedName>
        <fullName evidence="3">Tetratricopeptide repeat protein</fullName>
    </recommendedName>
</protein>
<accession>A0A4R2J7R2</accession>
<proteinExistence type="predicted"/>
<gene>
    <name evidence="1" type="ORF">EV192_109187</name>
</gene>